<dbReference type="CDD" id="cd00761">
    <property type="entry name" value="Glyco_tranf_GTA_type"/>
    <property type="match status" value="1"/>
</dbReference>
<reference evidence="3" key="1">
    <citation type="submission" date="2021-12" db="EMBL/GenBank/DDBJ databases">
        <title>Alicyclobacillaceae gen. nov., sp. nov., isolated from chalcocite enrichment system.</title>
        <authorList>
            <person name="Jiang Z."/>
        </authorList>
    </citation>
    <scope>NUCLEOTIDE SEQUENCE</scope>
    <source>
        <strain evidence="3">MYW30-H2</strain>
    </source>
</reference>
<dbReference type="SUPFAM" id="SSF53448">
    <property type="entry name" value="Nucleotide-diphospho-sugar transferases"/>
    <property type="match status" value="1"/>
</dbReference>
<proteinExistence type="inferred from homology"/>
<dbReference type="RefSeq" id="WP_347437432.1">
    <property type="nucleotide sequence ID" value="NZ_CP089291.1"/>
</dbReference>
<evidence type="ECO:0000313" key="3">
    <source>
        <dbReference type="EMBL" id="UOF90732.1"/>
    </source>
</evidence>
<keyword evidence="4" id="KW-1185">Reference proteome</keyword>
<dbReference type="InterPro" id="IPR001173">
    <property type="entry name" value="Glyco_trans_2-like"/>
</dbReference>
<gene>
    <name evidence="3" type="ORF">LSG31_00165</name>
</gene>
<protein>
    <submittedName>
        <fullName evidence="3">Glycosyltransferase family 2 protein</fullName>
    </submittedName>
</protein>
<evidence type="ECO:0000259" key="2">
    <source>
        <dbReference type="Pfam" id="PF00535"/>
    </source>
</evidence>
<comment type="similarity">
    <text evidence="1">Belongs to the glycosyltransferase 2 family.</text>
</comment>
<dbReference type="Proteomes" id="UP000830167">
    <property type="component" value="Chromosome"/>
</dbReference>
<sequence length="235" mass="26795">MSYSREPGLVSIIIPSNNNSAHIEDCLDSLIKQNYKNIEIIVVDDASVDKTNSIVLKWRSRTESMLGTNRIIHCSIPRTIKETGIITIGFFLARGEFIALHHPDDISHPERMQKQVEYLQGNPDVQLLGTNYTFFEDGCFEKQTMATSLQYGSEDIFESFSFGNHCICAGSVMLRGNLFDRLGGLNRSMLETPVYEFIFRCVVLENINAVNIQDILYYRRSKGGNTHENKWADVW</sequence>
<evidence type="ECO:0000313" key="4">
    <source>
        <dbReference type="Proteomes" id="UP000830167"/>
    </source>
</evidence>
<organism evidence="3 4">
    <name type="scientific">Fodinisporobacter ferrooxydans</name>
    <dbReference type="NCBI Taxonomy" id="2901836"/>
    <lineage>
        <taxon>Bacteria</taxon>
        <taxon>Bacillati</taxon>
        <taxon>Bacillota</taxon>
        <taxon>Bacilli</taxon>
        <taxon>Bacillales</taxon>
        <taxon>Alicyclobacillaceae</taxon>
        <taxon>Fodinisporobacter</taxon>
    </lineage>
</organism>
<dbReference type="InterPro" id="IPR029044">
    <property type="entry name" value="Nucleotide-diphossugar_trans"/>
</dbReference>
<feature type="domain" description="Glycosyltransferase 2-like" evidence="2">
    <location>
        <begin position="11"/>
        <end position="176"/>
    </location>
</feature>
<name>A0ABY4CJN2_9BACL</name>
<dbReference type="EMBL" id="CP089291">
    <property type="protein sequence ID" value="UOF90732.1"/>
    <property type="molecule type" value="Genomic_DNA"/>
</dbReference>
<dbReference type="PANTHER" id="PTHR22916">
    <property type="entry name" value="GLYCOSYLTRANSFERASE"/>
    <property type="match status" value="1"/>
</dbReference>
<accession>A0ABY4CJN2</accession>
<dbReference type="Gene3D" id="3.90.550.10">
    <property type="entry name" value="Spore Coat Polysaccharide Biosynthesis Protein SpsA, Chain A"/>
    <property type="match status" value="1"/>
</dbReference>
<dbReference type="Pfam" id="PF00535">
    <property type="entry name" value="Glycos_transf_2"/>
    <property type="match status" value="1"/>
</dbReference>
<evidence type="ECO:0000256" key="1">
    <source>
        <dbReference type="ARBA" id="ARBA00006739"/>
    </source>
</evidence>